<gene>
    <name evidence="2" type="ORF">P3T76_004302</name>
</gene>
<dbReference type="Gene3D" id="2.130.10.10">
    <property type="entry name" value="YVTN repeat-like/Quinoprotein amine dehydrogenase"/>
    <property type="match status" value="1"/>
</dbReference>
<evidence type="ECO:0000313" key="2">
    <source>
        <dbReference type="EMBL" id="KAK1944390.1"/>
    </source>
</evidence>
<reference evidence="2" key="1">
    <citation type="submission" date="2023-08" db="EMBL/GenBank/DDBJ databases">
        <title>Reference Genome Resource for the Citrus Pathogen Phytophthora citrophthora.</title>
        <authorList>
            <person name="Moller H."/>
            <person name="Coetzee B."/>
            <person name="Rose L.J."/>
            <person name="Van Niekerk J.M."/>
        </authorList>
    </citation>
    <scope>NUCLEOTIDE SEQUENCE</scope>
    <source>
        <strain evidence="2">STE-U-9442</strain>
    </source>
</reference>
<proteinExistence type="predicted"/>
<keyword evidence="3" id="KW-1185">Reference proteome</keyword>
<dbReference type="InterPro" id="IPR055402">
    <property type="entry name" value="KNTC1_N"/>
</dbReference>
<sequence length="485" mass="52426">MADEDGGLRGKTTLQPPALTSCLLYTIPRKRAKNNGQDPSPDSISTQTTPWITAHGSKSTIAVSDDICVELVDLSDASEARNRPKKIIQTQNKVLAMAFSNCGEFVAVADDAGTLSLYRSNGTLVFGHRIVAANGSDKVVAVKFASSERKTSSQETQTLVVVTKLGVLLQLGNLRLVEVEQVLLDKPKGALNVILGTIGFKRTNVGGLKEDTTSCLLVRSSVEPPVYVHRFEAEETIILGNHAAFLSVWKTLEGDERTGIEKVSSCDSRQDPVEAMAFDANCNLLVILSKGILTWWNWRDMTEMVEADTCGIMSFAVIRDCGDEQSGSLIAVARSTESERRTLEIIFFPHPESDHAGAARVLSKVDPSEESEGHSCTDVALFASASDTGSSQALAACRTDEGVDILLLTSDDTLENEANQSFYSESSEASFDMDRVAIAEALVDVPVASTKNIVTPERCVVQVRRSKHVIVQMDDVPATTQLLIS</sequence>
<evidence type="ECO:0000259" key="1">
    <source>
        <dbReference type="Pfam" id="PF24506"/>
    </source>
</evidence>
<dbReference type="InterPro" id="IPR036322">
    <property type="entry name" value="WD40_repeat_dom_sf"/>
</dbReference>
<protein>
    <recommendedName>
        <fullName evidence="1">KNTC1 N-terminal domain-containing protein</fullName>
    </recommendedName>
</protein>
<comment type="caution">
    <text evidence="2">The sequence shown here is derived from an EMBL/GenBank/DDBJ whole genome shotgun (WGS) entry which is preliminary data.</text>
</comment>
<organism evidence="2 3">
    <name type="scientific">Phytophthora citrophthora</name>
    <dbReference type="NCBI Taxonomy" id="4793"/>
    <lineage>
        <taxon>Eukaryota</taxon>
        <taxon>Sar</taxon>
        <taxon>Stramenopiles</taxon>
        <taxon>Oomycota</taxon>
        <taxon>Peronosporomycetes</taxon>
        <taxon>Peronosporales</taxon>
        <taxon>Peronosporaceae</taxon>
        <taxon>Phytophthora</taxon>
    </lineage>
</organism>
<name>A0AAD9LP56_9STRA</name>
<accession>A0AAD9LP56</accession>
<dbReference type="SUPFAM" id="SSF50978">
    <property type="entry name" value="WD40 repeat-like"/>
    <property type="match status" value="1"/>
</dbReference>
<feature type="domain" description="KNTC1 N-terminal" evidence="1">
    <location>
        <begin position="47"/>
        <end position="349"/>
    </location>
</feature>
<dbReference type="EMBL" id="JASMQC010000006">
    <property type="protein sequence ID" value="KAK1944390.1"/>
    <property type="molecule type" value="Genomic_DNA"/>
</dbReference>
<evidence type="ECO:0000313" key="3">
    <source>
        <dbReference type="Proteomes" id="UP001259832"/>
    </source>
</evidence>
<dbReference type="Pfam" id="PF24506">
    <property type="entry name" value="KNTC1_N"/>
    <property type="match status" value="1"/>
</dbReference>
<dbReference type="AlphaFoldDB" id="A0AAD9LP56"/>
<dbReference type="Proteomes" id="UP001259832">
    <property type="component" value="Unassembled WGS sequence"/>
</dbReference>
<dbReference type="InterPro" id="IPR015943">
    <property type="entry name" value="WD40/YVTN_repeat-like_dom_sf"/>
</dbReference>